<accession>C9R9U6</accession>
<reference evidence="2 3" key="1">
    <citation type="submission" date="2009-10" db="EMBL/GenBank/DDBJ databases">
        <title>Complete sequence of chromosome of Ammonifex degensii KC4.</title>
        <authorList>
            <consortium name="US DOE Joint Genome Institute"/>
            <person name="Kerfeld C."/>
            <person name="Goodner B."/>
            <person name="Huber H."/>
            <person name="Stetter K."/>
            <person name="Lucas S."/>
            <person name="Copeland A."/>
            <person name="Lapidus A."/>
            <person name="Glavina del Rio T."/>
            <person name="Dalin E."/>
            <person name="Tice H."/>
            <person name="Bruce D."/>
            <person name="Goodwin L."/>
            <person name="Pitluck S."/>
            <person name="Saunders E."/>
            <person name="Brettin T."/>
            <person name="Detter J.C."/>
            <person name="Han C."/>
            <person name="Larimer F."/>
            <person name="Land M."/>
            <person name="Hauser L."/>
            <person name="Kyrpides N."/>
            <person name="Ovchinnikova G."/>
            <person name="Richardson P."/>
        </authorList>
    </citation>
    <scope>NUCLEOTIDE SEQUENCE [LARGE SCALE GENOMIC DNA]</scope>
    <source>
        <strain evidence="3">DSM 10501 / KC4</strain>
    </source>
</reference>
<evidence type="ECO:0000313" key="2">
    <source>
        <dbReference type="EMBL" id="ACX53075.1"/>
    </source>
</evidence>
<keyword evidence="3" id="KW-1185">Reference proteome</keyword>
<dbReference type="KEGG" id="adg:Adeg_1997"/>
<protein>
    <submittedName>
        <fullName evidence="2">Uncharacterized protein</fullName>
    </submittedName>
</protein>
<sequence>MSRAGVVISLLVLRWACRALHEEVAAITQPEFREEASEEVSTREVSAWEGLEEVLPAGYPRHCPGFVVLKKAKRGGGRKKARGRRKSYPRPSWRRWLWE</sequence>
<dbReference type="EMBL" id="CP001785">
    <property type="protein sequence ID" value="ACX53075.1"/>
    <property type="molecule type" value="Genomic_DNA"/>
</dbReference>
<name>C9R9U6_AMMDK</name>
<gene>
    <name evidence="2" type="ordered locus">Adeg_1997</name>
</gene>
<feature type="compositionally biased region" description="Basic residues" evidence="1">
    <location>
        <begin position="72"/>
        <end position="88"/>
    </location>
</feature>
<dbReference type="Proteomes" id="UP000002620">
    <property type="component" value="Chromosome"/>
</dbReference>
<proteinExistence type="predicted"/>
<evidence type="ECO:0000256" key="1">
    <source>
        <dbReference type="SAM" id="MobiDB-lite"/>
    </source>
</evidence>
<evidence type="ECO:0000313" key="3">
    <source>
        <dbReference type="Proteomes" id="UP000002620"/>
    </source>
</evidence>
<feature type="region of interest" description="Disordered" evidence="1">
    <location>
        <begin position="72"/>
        <end position="99"/>
    </location>
</feature>
<dbReference type="AlphaFoldDB" id="C9R9U6"/>
<organism evidence="2 3">
    <name type="scientific">Ammonifex degensii (strain DSM 10501 / KC4)</name>
    <dbReference type="NCBI Taxonomy" id="429009"/>
    <lineage>
        <taxon>Bacteria</taxon>
        <taxon>Bacillati</taxon>
        <taxon>Bacillota</taxon>
        <taxon>Clostridia</taxon>
        <taxon>Thermoanaerobacterales</taxon>
        <taxon>Thermoanaerobacteraceae</taxon>
        <taxon>Ammonifex</taxon>
    </lineage>
</organism>
<dbReference type="HOGENOM" id="CLU_2314230_0_0_9"/>